<feature type="region of interest" description="Disordered" evidence="1">
    <location>
        <begin position="29"/>
        <end position="103"/>
    </location>
</feature>
<comment type="caution">
    <text evidence="4">The sequence shown here is derived from an EMBL/GenBank/DDBJ whole genome shotgun (WGS) entry which is preliminary data.</text>
</comment>
<feature type="compositionally biased region" description="Low complexity" evidence="1">
    <location>
        <begin position="56"/>
        <end position="103"/>
    </location>
</feature>
<organism evidence="4 5">
    <name type="scientific">Terrabacter tumescens</name>
    <dbReference type="NCBI Taxonomy" id="60443"/>
    <lineage>
        <taxon>Bacteria</taxon>
        <taxon>Bacillati</taxon>
        <taxon>Actinomycetota</taxon>
        <taxon>Actinomycetes</taxon>
        <taxon>Micrococcales</taxon>
        <taxon>Intrasporangiaceae</taxon>
        <taxon>Terrabacter</taxon>
    </lineage>
</organism>
<proteinExistence type="predicted"/>
<feature type="compositionally biased region" description="Gly residues" evidence="1">
    <location>
        <begin position="37"/>
        <end position="48"/>
    </location>
</feature>
<dbReference type="InterPro" id="IPR011042">
    <property type="entry name" value="6-blade_b-propeller_TolB-like"/>
</dbReference>
<dbReference type="PROSITE" id="PS51257">
    <property type="entry name" value="PROKAR_LIPOPROTEIN"/>
    <property type="match status" value="1"/>
</dbReference>
<feature type="chain" id="PRO_5045677710" description="Glucose/Sorbosone dehydrogenase domain-containing protein" evidence="2">
    <location>
        <begin position="32"/>
        <end position="418"/>
    </location>
</feature>
<dbReference type="EMBL" id="BMNZ01000003">
    <property type="protein sequence ID" value="GGM90662.1"/>
    <property type="molecule type" value="Genomic_DNA"/>
</dbReference>
<dbReference type="PANTHER" id="PTHR19328">
    <property type="entry name" value="HEDGEHOG-INTERACTING PROTEIN"/>
    <property type="match status" value="1"/>
</dbReference>
<evidence type="ECO:0000256" key="1">
    <source>
        <dbReference type="SAM" id="MobiDB-lite"/>
    </source>
</evidence>
<gene>
    <name evidence="4" type="ORF">GCM10009721_15210</name>
</gene>
<keyword evidence="5" id="KW-1185">Reference proteome</keyword>
<sequence>MPHSSRSIGRALTGCVVVALLTAACSTGVPSAPSVGTGTGAGGNGGTSGAEAGRDSGSTSAPTATAAPSSGTSALSPTATTPAAPTSTRPATPQATPQGPTTLLSGLDIAWSVAMLPDGSALVSERNTGRILHVPKPGSGGTSSVAGRLPITRTEGEGGLLGLAVPEDFDADPVFYAYYSTDSDNRIAAVPWRDGTLGEPVVIFSGIPRGRYHNGGRIAFGPDGYLYVGTGEAGDTSLSQNLGSLGGKILRITPDGDPAPGNPFGGSPIWSLGHRNVQGLAWDSRKRLWASEFGQNTFDELNLIEPGKNYGWPEVEGRAGKPDFVDPVAQWPTSEMSPSGIAVGPDGAVYMAALRGQSVWRVPVGTDGTAGTPTRHLQGTYGRIRDIHFVGDRVWITTSNNDRADRLISLPLSAVGAG</sequence>
<dbReference type="SUPFAM" id="SSF50952">
    <property type="entry name" value="Soluble quinoprotein glucose dehydrogenase"/>
    <property type="match status" value="1"/>
</dbReference>
<reference evidence="5" key="1">
    <citation type="journal article" date="2019" name="Int. J. Syst. Evol. Microbiol.">
        <title>The Global Catalogue of Microorganisms (GCM) 10K type strain sequencing project: providing services to taxonomists for standard genome sequencing and annotation.</title>
        <authorList>
            <consortium name="The Broad Institute Genomics Platform"/>
            <consortium name="The Broad Institute Genome Sequencing Center for Infectious Disease"/>
            <person name="Wu L."/>
            <person name="Ma J."/>
        </authorList>
    </citation>
    <scope>NUCLEOTIDE SEQUENCE [LARGE SCALE GENOMIC DNA]</scope>
    <source>
        <strain evidence="5">JCM 1365</strain>
    </source>
</reference>
<protein>
    <recommendedName>
        <fullName evidence="3">Glucose/Sorbosone dehydrogenase domain-containing protein</fullName>
    </recommendedName>
</protein>
<feature type="domain" description="Glucose/Sorbosone dehydrogenase" evidence="3">
    <location>
        <begin position="107"/>
        <end position="402"/>
    </location>
</feature>
<dbReference type="Proteomes" id="UP000623461">
    <property type="component" value="Unassembled WGS sequence"/>
</dbReference>
<feature type="signal peptide" evidence="2">
    <location>
        <begin position="1"/>
        <end position="31"/>
    </location>
</feature>
<dbReference type="Pfam" id="PF07995">
    <property type="entry name" value="GSDH"/>
    <property type="match status" value="1"/>
</dbReference>
<evidence type="ECO:0000313" key="4">
    <source>
        <dbReference type="EMBL" id="GGM90662.1"/>
    </source>
</evidence>
<dbReference type="InterPro" id="IPR011041">
    <property type="entry name" value="Quinoprot_gluc/sorb_DH_b-prop"/>
</dbReference>
<dbReference type="InterPro" id="IPR012938">
    <property type="entry name" value="Glc/Sorbosone_DH"/>
</dbReference>
<evidence type="ECO:0000313" key="5">
    <source>
        <dbReference type="Proteomes" id="UP000623461"/>
    </source>
</evidence>
<accession>A0ABQ2HSV8</accession>
<evidence type="ECO:0000259" key="3">
    <source>
        <dbReference type="Pfam" id="PF07995"/>
    </source>
</evidence>
<name>A0ABQ2HSV8_9MICO</name>
<evidence type="ECO:0000256" key="2">
    <source>
        <dbReference type="SAM" id="SignalP"/>
    </source>
</evidence>
<dbReference type="RefSeq" id="WP_030195103.1">
    <property type="nucleotide sequence ID" value="NZ_BMNZ01000003.1"/>
</dbReference>
<dbReference type="PANTHER" id="PTHR19328:SF13">
    <property type="entry name" value="HIPL1 PROTEIN"/>
    <property type="match status" value="1"/>
</dbReference>
<keyword evidence="2" id="KW-0732">Signal</keyword>
<dbReference type="Gene3D" id="2.120.10.30">
    <property type="entry name" value="TolB, C-terminal domain"/>
    <property type="match status" value="1"/>
</dbReference>